<evidence type="ECO:0008006" key="3">
    <source>
        <dbReference type="Google" id="ProtNLM"/>
    </source>
</evidence>
<dbReference type="AlphaFoldDB" id="A0A081BTC0"/>
<dbReference type="EMBL" id="DF820462">
    <property type="protein sequence ID" value="GAK54651.1"/>
    <property type="molecule type" value="Genomic_DNA"/>
</dbReference>
<dbReference type="STRING" id="1499966.U14_05938"/>
<dbReference type="HOGENOM" id="CLU_058196_4_2_0"/>
<name>A0A081BTC0_9BACT</name>
<dbReference type="Proteomes" id="UP000030700">
    <property type="component" value="Unassembled WGS sequence"/>
</dbReference>
<reference evidence="1" key="1">
    <citation type="journal article" date="2015" name="PeerJ">
        <title>First genomic representation of candidate bacterial phylum KSB3 points to enhanced environmental sensing as a trigger of wastewater bulking.</title>
        <authorList>
            <person name="Sekiguchi Y."/>
            <person name="Ohashi A."/>
            <person name="Parks D.H."/>
            <person name="Yamauchi T."/>
            <person name="Tyson G.W."/>
            <person name="Hugenholtz P."/>
        </authorList>
    </citation>
    <scope>NUCLEOTIDE SEQUENCE [LARGE SCALE GENOMIC DNA]</scope>
</reference>
<proteinExistence type="predicted"/>
<sequence>MEMRNWLRMILVGFWLLATCTGMAKTVVAEDAPAIVIIQPRSVAAYQDAVQGFLRHLRLLSPTRFNIMIFEEPAGLYNVLDADTETAVVRSDIRLIVTIGSSATLDIAQHIHDIPILFSMMLDPERLPQNQANVTGVSLRIPSSVQFQMIMSMLPTAKQIGIIYDAQKNATIVQHLMEEAKTVNLNIKPFPVTSQKEIPDAMDRLKKDADVLLGIVDSMIYTSQTAGVMIRYAIKHKIPFIGISSSYVKAGALCALDVDPVDIGRQTAVIAQRILAGAPIANMAAESPEKLDLAVNLRTADIIGVTIPKAIRDKASLLYE</sequence>
<dbReference type="Pfam" id="PF04392">
    <property type="entry name" value="ABC_sub_bind"/>
    <property type="match status" value="1"/>
</dbReference>
<dbReference type="PANTHER" id="PTHR35271:SF1">
    <property type="entry name" value="ABC TRANSPORTER, SUBSTRATE-BINDING LIPOPROTEIN"/>
    <property type="match status" value="1"/>
</dbReference>
<protein>
    <recommendedName>
        <fullName evidence="3">ABC transporter substrate binding protein</fullName>
    </recommendedName>
</protein>
<dbReference type="Gene3D" id="3.40.50.2300">
    <property type="match status" value="2"/>
</dbReference>
<evidence type="ECO:0000313" key="1">
    <source>
        <dbReference type="EMBL" id="GAK54651.1"/>
    </source>
</evidence>
<dbReference type="CDD" id="cd06325">
    <property type="entry name" value="PBP1_ABC_unchar_transporter"/>
    <property type="match status" value="1"/>
</dbReference>
<dbReference type="InterPro" id="IPR007487">
    <property type="entry name" value="ABC_transpt-TYRBP-like"/>
</dbReference>
<dbReference type="PANTHER" id="PTHR35271">
    <property type="entry name" value="ABC TRANSPORTER, SUBSTRATE-BINDING LIPOPROTEIN-RELATED"/>
    <property type="match status" value="1"/>
</dbReference>
<keyword evidence="2" id="KW-1185">Reference proteome</keyword>
<evidence type="ECO:0000313" key="2">
    <source>
        <dbReference type="Proteomes" id="UP000030700"/>
    </source>
</evidence>
<accession>A0A081BTC0</accession>
<gene>
    <name evidence="1" type="ORF">U14_05938</name>
</gene>
<organism evidence="1">
    <name type="scientific">Candidatus Moduliflexus flocculans</name>
    <dbReference type="NCBI Taxonomy" id="1499966"/>
    <lineage>
        <taxon>Bacteria</taxon>
        <taxon>Candidatus Moduliflexota</taxon>
        <taxon>Candidatus Moduliflexia</taxon>
        <taxon>Candidatus Moduliflexales</taxon>
        <taxon>Candidatus Moduliflexaceae</taxon>
    </lineage>
</organism>